<accession>A0A5B7EBX5</accession>
<keyword evidence="2" id="KW-0812">Transmembrane</keyword>
<gene>
    <name evidence="3" type="ORF">E2C01_024179</name>
</gene>
<feature type="compositionally biased region" description="Polar residues" evidence="1">
    <location>
        <begin position="187"/>
        <end position="196"/>
    </location>
</feature>
<feature type="compositionally biased region" description="Acidic residues" evidence="1">
    <location>
        <begin position="13"/>
        <end position="24"/>
    </location>
</feature>
<feature type="compositionally biased region" description="Polar residues" evidence="1">
    <location>
        <begin position="1"/>
        <end position="12"/>
    </location>
</feature>
<feature type="region of interest" description="Disordered" evidence="1">
    <location>
        <begin position="1"/>
        <end position="55"/>
    </location>
</feature>
<proteinExistence type="predicted"/>
<dbReference type="AlphaFoldDB" id="A0A5B7EBX5"/>
<dbReference type="Proteomes" id="UP000324222">
    <property type="component" value="Unassembled WGS sequence"/>
</dbReference>
<feature type="compositionally biased region" description="Basic residues" evidence="1">
    <location>
        <begin position="210"/>
        <end position="221"/>
    </location>
</feature>
<evidence type="ECO:0000256" key="2">
    <source>
        <dbReference type="SAM" id="Phobius"/>
    </source>
</evidence>
<name>A0A5B7EBX5_PORTR</name>
<feature type="compositionally biased region" description="Basic and acidic residues" evidence="1">
    <location>
        <begin position="239"/>
        <end position="259"/>
    </location>
</feature>
<evidence type="ECO:0000313" key="3">
    <source>
        <dbReference type="EMBL" id="MPC30907.1"/>
    </source>
</evidence>
<feature type="transmembrane region" description="Helical" evidence="2">
    <location>
        <begin position="266"/>
        <end position="286"/>
    </location>
</feature>
<feature type="region of interest" description="Disordered" evidence="1">
    <location>
        <begin position="73"/>
        <end position="259"/>
    </location>
</feature>
<keyword evidence="2" id="KW-1133">Transmembrane helix</keyword>
<comment type="caution">
    <text evidence="3">The sequence shown here is derived from an EMBL/GenBank/DDBJ whole genome shotgun (WGS) entry which is preliminary data.</text>
</comment>
<keyword evidence="4" id="KW-1185">Reference proteome</keyword>
<keyword evidence="2" id="KW-0472">Membrane</keyword>
<evidence type="ECO:0000256" key="1">
    <source>
        <dbReference type="SAM" id="MobiDB-lite"/>
    </source>
</evidence>
<reference evidence="3 4" key="1">
    <citation type="submission" date="2019-05" db="EMBL/GenBank/DDBJ databases">
        <title>Another draft genome of Portunus trituberculatus and its Hox gene families provides insights of decapod evolution.</title>
        <authorList>
            <person name="Jeong J.-H."/>
            <person name="Song I."/>
            <person name="Kim S."/>
            <person name="Choi T."/>
            <person name="Kim D."/>
            <person name="Ryu S."/>
            <person name="Kim W."/>
        </authorList>
    </citation>
    <scope>NUCLEOTIDE SEQUENCE [LARGE SCALE GENOMIC DNA]</scope>
    <source>
        <tissue evidence="3">Muscle</tissue>
    </source>
</reference>
<feature type="compositionally biased region" description="Basic residues" evidence="1">
    <location>
        <begin position="160"/>
        <end position="175"/>
    </location>
</feature>
<feature type="transmembrane region" description="Helical" evidence="2">
    <location>
        <begin position="337"/>
        <end position="354"/>
    </location>
</feature>
<protein>
    <submittedName>
        <fullName evidence="3">Uncharacterized protein</fullName>
    </submittedName>
</protein>
<evidence type="ECO:0000313" key="4">
    <source>
        <dbReference type="Proteomes" id="UP000324222"/>
    </source>
</evidence>
<dbReference type="EMBL" id="VSRR010002336">
    <property type="protein sequence ID" value="MPC30907.1"/>
    <property type="molecule type" value="Genomic_DNA"/>
</dbReference>
<sequence length="396" mass="44670">MYSKSTGSSASMDEQDVGGDEDDKEEQKRPQAQASPVPHSAARSSLNNAKSEKKYRKKGISFLSCMGNCFLKKKPRQVDKATSTTDLKQMVAAPPAPGRHDQRGDTLQQVHDTGWSDLSPPDNITLIQLSMIKQQSPPSHHPPPWEHFPRSDLPQPRDTSRKRKKPPGRIAPRRAHREEQRRRGKSPNRQSSSGKSTRYRKKKSSDWKKSRYRKRSHRERSRGREISLDGPKTLEEEERPGKKEASKEGQESEAAEGRRVQQRKGISAVTCLLWCCLLVAVVVFAVVHSYPCKDTVQWTTVPQETLLVTLVNVALLVIAAGSVLATVKRFVNITSELVVVFILLLLNTSLVKLVRCRSLLYDPSLWLLMLVFPLILIAMFYLCRQVMALALHQPPS</sequence>
<feature type="transmembrane region" description="Helical" evidence="2">
    <location>
        <begin position="366"/>
        <end position="383"/>
    </location>
</feature>
<feature type="transmembrane region" description="Helical" evidence="2">
    <location>
        <begin position="306"/>
        <end position="325"/>
    </location>
</feature>
<organism evidence="3 4">
    <name type="scientific">Portunus trituberculatus</name>
    <name type="common">Swimming crab</name>
    <name type="synonym">Neptunus trituberculatus</name>
    <dbReference type="NCBI Taxonomy" id="210409"/>
    <lineage>
        <taxon>Eukaryota</taxon>
        <taxon>Metazoa</taxon>
        <taxon>Ecdysozoa</taxon>
        <taxon>Arthropoda</taxon>
        <taxon>Crustacea</taxon>
        <taxon>Multicrustacea</taxon>
        <taxon>Malacostraca</taxon>
        <taxon>Eumalacostraca</taxon>
        <taxon>Eucarida</taxon>
        <taxon>Decapoda</taxon>
        <taxon>Pleocyemata</taxon>
        <taxon>Brachyura</taxon>
        <taxon>Eubrachyura</taxon>
        <taxon>Portunoidea</taxon>
        <taxon>Portunidae</taxon>
        <taxon>Portuninae</taxon>
        <taxon>Portunus</taxon>
    </lineage>
</organism>